<feature type="domain" description="Thioredoxin" evidence="4">
    <location>
        <begin position="125"/>
        <end position="229"/>
    </location>
</feature>
<dbReference type="SUPFAM" id="SSF52833">
    <property type="entry name" value="Thioredoxin-like"/>
    <property type="match status" value="1"/>
</dbReference>
<accession>A0ABP2EXR5</accession>
<dbReference type="InterPro" id="IPR017937">
    <property type="entry name" value="Thioredoxin_CS"/>
</dbReference>
<dbReference type="PROSITE" id="PS00194">
    <property type="entry name" value="THIOREDOXIN_1"/>
    <property type="match status" value="1"/>
</dbReference>
<evidence type="ECO:0000256" key="1">
    <source>
        <dbReference type="ARBA" id="ARBA00008987"/>
    </source>
</evidence>
<dbReference type="PROSITE" id="PS51352">
    <property type="entry name" value="THIOREDOXIN_2"/>
    <property type="match status" value="1"/>
</dbReference>
<keyword evidence="2" id="KW-1015">Disulfide bond</keyword>
<name>A0ABP2EXR5_AJEDR</name>
<dbReference type="Pfam" id="PF00085">
    <property type="entry name" value="Thioredoxin"/>
    <property type="match status" value="1"/>
</dbReference>
<feature type="region of interest" description="Disordered" evidence="3">
    <location>
        <begin position="22"/>
        <end position="63"/>
    </location>
</feature>
<dbReference type="Proteomes" id="UP000002039">
    <property type="component" value="Unassembled WGS sequence"/>
</dbReference>
<dbReference type="PANTHER" id="PTHR46115">
    <property type="entry name" value="THIOREDOXIN-LIKE PROTEIN 1"/>
    <property type="match status" value="1"/>
</dbReference>
<evidence type="ECO:0000313" key="6">
    <source>
        <dbReference type="Proteomes" id="UP000002039"/>
    </source>
</evidence>
<dbReference type="CDD" id="cd02947">
    <property type="entry name" value="TRX_family"/>
    <property type="match status" value="1"/>
</dbReference>
<dbReference type="EMBL" id="EQ999976">
    <property type="protein sequence ID" value="EEQ88942.2"/>
    <property type="molecule type" value="Genomic_DNA"/>
</dbReference>
<dbReference type="PRINTS" id="PR00421">
    <property type="entry name" value="THIOREDOXIN"/>
</dbReference>
<dbReference type="InterPro" id="IPR013766">
    <property type="entry name" value="Thioredoxin_domain"/>
</dbReference>
<dbReference type="RefSeq" id="XP_045275969.1">
    <property type="nucleotide sequence ID" value="XM_045419736.1"/>
</dbReference>
<comment type="similarity">
    <text evidence="1">Belongs to the thioredoxin family.</text>
</comment>
<evidence type="ECO:0000259" key="4">
    <source>
        <dbReference type="PROSITE" id="PS51352"/>
    </source>
</evidence>
<protein>
    <submittedName>
        <fullName evidence="5">Thioredoxin</fullName>
    </submittedName>
</protein>
<proteinExistence type="inferred from homology"/>
<evidence type="ECO:0000256" key="3">
    <source>
        <dbReference type="SAM" id="MobiDB-lite"/>
    </source>
</evidence>
<feature type="compositionally biased region" description="Low complexity" evidence="3">
    <location>
        <begin position="26"/>
        <end position="54"/>
    </location>
</feature>
<evidence type="ECO:0000313" key="5">
    <source>
        <dbReference type="EMBL" id="EEQ88942.2"/>
    </source>
</evidence>
<dbReference type="InterPro" id="IPR036249">
    <property type="entry name" value="Thioredoxin-like_sf"/>
</dbReference>
<keyword evidence="6" id="KW-1185">Reference proteome</keyword>
<sequence length="230" mass="24501">MLPKTSSRALFLHTIQHHQPRQPLFTTSTSTSTSISTSISTSTLTTTTTTTTTTTPPPPSAPLRLYNSLRPLSFFLRTTSTSTASASASSLSTNRSFTSSARASFRPTAGTMVVHNLKDRASFDSAVATTTPASTASTGQPPKPLIVVDCYATWCGPCKAIAPKLVEFSDTYPNVGFYKVDVDECPDIAQELGVRAMPTFIFFKDGQKVDEVLGAMPAAILAAINKHVSS</sequence>
<organism evidence="5 6">
    <name type="scientific">Ajellomyces dermatitidis (strain ER-3 / ATCC MYA-2586)</name>
    <name type="common">Blastomyces dermatitidis</name>
    <dbReference type="NCBI Taxonomy" id="559297"/>
    <lineage>
        <taxon>Eukaryota</taxon>
        <taxon>Fungi</taxon>
        <taxon>Dikarya</taxon>
        <taxon>Ascomycota</taxon>
        <taxon>Pezizomycotina</taxon>
        <taxon>Eurotiomycetes</taxon>
        <taxon>Eurotiomycetidae</taxon>
        <taxon>Onygenales</taxon>
        <taxon>Ajellomycetaceae</taxon>
        <taxon>Blastomyces</taxon>
    </lineage>
</organism>
<dbReference type="Gene3D" id="3.40.30.10">
    <property type="entry name" value="Glutaredoxin"/>
    <property type="match status" value="1"/>
</dbReference>
<gene>
    <name evidence="5" type="ORF">BDCG_04062</name>
</gene>
<evidence type="ECO:0000256" key="2">
    <source>
        <dbReference type="ARBA" id="ARBA00023157"/>
    </source>
</evidence>
<dbReference type="GeneID" id="69026282"/>
<reference evidence="6" key="1">
    <citation type="journal article" date="2015" name="PLoS Genet.">
        <title>The dynamic genome and transcriptome of the human fungal pathogen Blastomyces and close relative Emmonsia.</title>
        <authorList>
            <person name="Munoz J.F."/>
            <person name="Gauthier G.M."/>
            <person name="Desjardins C.A."/>
            <person name="Gallo J.E."/>
            <person name="Holder J."/>
            <person name="Sullivan T.D."/>
            <person name="Marty A.J."/>
            <person name="Carmen J.C."/>
            <person name="Chen Z."/>
            <person name="Ding L."/>
            <person name="Gujja S."/>
            <person name="Magrini V."/>
            <person name="Misas E."/>
            <person name="Mitreva M."/>
            <person name="Priest M."/>
            <person name="Saif S."/>
            <person name="Whiston E.A."/>
            <person name="Young S."/>
            <person name="Zeng Q."/>
            <person name="Goldman W.E."/>
            <person name="Mardis E.R."/>
            <person name="Taylor J.W."/>
            <person name="McEwen J.G."/>
            <person name="Clay O.K."/>
            <person name="Klein B.S."/>
            <person name="Cuomo C.A."/>
        </authorList>
    </citation>
    <scope>NUCLEOTIDE SEQUENCE [LARGE SCALE GENOMIC DNA]</scope>
    <source>
        <strain evidence="6">ER-3 / ATCC MYA-2586</strain>
    </source>
</reference>